<sequence length="75" mass="8575">MMSKANKSINVEIKDRTDSNGDTISELFIGKKMIGSIKQLSDTKFQAVNTHNEEFHVKTFDEGVTQLIKDFHLHH</sequence>
<dbReference type="InterPro" id="IPR021351">
    <property type="entry name" value="DUF2969"/>
</dbReference>
<protein>
    <recommendedName>
        <fullName evidence="3">DUF2969 domain-containing protein</fullName>
    </recommendedName>
</protein>
<proteinExistence type="predicted"/>
<accession>A0A8E1RKD7</accession>
<dbReference type="AlphaFoldDB" id="A0A8E1RKD7"/>
<evidence type="ECO:0000313" key="2">
    <source>
        <dbReference type="Proteomes" id="UP000051164"/>
    </source>
</evidence>
<organism evidence="1 2">
    <name type="scientific">Lentilactobacillus kefiri DSM 20587 = JCM 5818</name>
    <dbReference type="NCBI Taxonomy" id="1423764"/>
    <lineage>
        <taxon>Bacteria</taxon>
        <taxon>Bacillati</taxon>
        <taxon>Bacillota</taxon>
        <taxon>Bacilli</taxon>
        <taxon>Lactobacillales</taxon>
        <taxon>Lactobacillaceae</taxon>
        <taxon>Lentilactobacillus</taxon>
    </lineage>
</organism>
<evidence type="ECO:0000313" key="1">
    <source>
        <dbReference type="EMBL" id="KRM53437.1"/>
    </source>
</evidence>
<dbReference type="Proteomes" id="UP000051164">
    <property type="component" value="Unassembled WGS sequence"/>
</dbReference>
<name>A0A8E1RKD7_LENKE</name>
<dbReference type="EMBL" id="AYYV01000017">
    <property type="protein sequence ID" value="KRM53437.1"/>
    <property type="molecule type" value="Genomic_DNA"/>
</dbReference>
<dbReference type="Pfam" id="PF11184">
    <property type="entry name" value="DUF2969"/>
    <property type="match status" value="1"/>
</dbReference>
<gene>
    <name evidence="1" type="ORF">FC95_GL000831</name>
</gene>
<reference evidence="1 2" key="1">
    <citation type="journal article" date="2015" name="Genome Announc.">
        <title>Expanding the biotechnology potential of lactobacilli through comparative genomics of 213 strains and associated genera.</title>
        <authorList>
            <person name="Sun Z."/>
            <person name="Harris H.M."/>
            <person name="McCann A."/>
            <person name="Guo C."/>
            <person name="Argimon S."/>
            <person name="Zhang W."/>
            <person name="Yang X."/>
            <person name="Jeffery I.B."/>
            <person name="Cooney J.C."/>
            <person name="Kagawa T.F."/>
            <person name="Liu W."/>
            <person name="Song Y."/>
            <person name="Salvetti E."/>
            <person name="Wrobel A."/>
            <person name="Rasinkangas P."/>
            <person name="Parkhill J."/>
            <person name="Rea M.C."/>
            <person name="O'Sullivan O."/>
            <person name="Ritari J."/>
            <person name="Douillard F.P."/>
            <person name="Paul Ross R."/>
            <person name="Yang R."/>
            <person name="Briner A.E."/>
            <person name="Felis G.E."/>
            <person name="de Vos W.M."/>
            <person name="Barrangou R."/>
            <person name="Klaenhammer T.R."/>
            <person name="Caufield P.W."/>
            <person name="Cui Y."/>
            <person name="Zhang H."/>
            <person name="O'Toole P.W."/>
        </authorList>
    </citation>
    <scope>NUCLEOTIDE SEQUENCE [LARGE SCALE GENOMIC DNA]</scope>
    <source>
        <strain evidence="1 2">DSM 20587</strain>
    </source>
</reference>
<comment type="caution">
    <text evidence="1">The sequence shown here is derived from an EMBL/GenBank/DDBJ whole genome shotgun (WGS) entry which is preliminary data.</text>
</comment>
<evidence type="ECO:0008006" key="3">
    <source>
        <dbReference type="Google" id="ProtNLM"/>
    </source>
</evidence>